<dbReference type="Pfam" id="PF00528">
    <property type="entry name" value="BPD_transp_1"/>
    <property type="match status" value="1"/>
</dbReference>
<dbReference type="PROSITE" id="PS50928">
    <property type="entry name" value="ABC_TM1"/>
    <property type="match status" value="1"/>
</dbReference>
<evidence type="ECO:0000313" key="7">
    <source>
        <dbReference type="EMBL" id="MDT8897165.1"/>
    </source>
</evidence>
<keyword evidence="8" id="KW-1185">Reference proteome</keyword>
<proteinExistence type="inferred from homology"/>
<comment type="caution">
    <text evidence="7">The sequence shown here is derived from an EMBL/GenBank/DDBJ whole genome shotgun (WGS) entry which is preliminary data.</text>
</comment>
<comment type="subcellular location">
    <subcellularLocation>
        <location evidence="5">Cell membrane</location>
        <topology evidence="5">Multi-pass membrane protein</topology>
    </subcellularLocation>
    <subcellularLocation>
        <location evidence="1">Membrane</location>
        <topology evidence="1">Multi-pass membrane protein</topology>
    </subcellularLocation>
</comment>
<feature type="transmembrane region" description="Helical" evidence="5">
    <location>
        <begin position="184"/>
        <end position="209"/>
    </location>
</feature>
<feature type="transmembrane region" description="Helical" evidence="5">
    <location>
        <begin position="245"/>
        <end position="267"/>
    </location>
</feature>
<feature type="transmembrane region" description="Helical" evidence="5">
    <location>
        <begin position="12"/>
        <end position="34"/>
    </location>
</feature>
<dbReference type="SUPFAM" id="SSF161098">
    <property type="entry name" value="MetI-like"/>
    <property type="match status" value="1"/>
</dbReference>
<sequence length="277" mass="30591">MVRIIRRNPILFLLTILALAFLTVSYLLPIYVMFATSLKTPVEITQRTYLVLSGNLQWENYATALRLIAPALRNSSIISFTVTLLATFFGALGGYYLARVRAGWVRFLFILVGIALYLPYQVVLIPLVQLMALTRLALTHAGLILSYLVLNVPLASVLMGTFFLSVPRELEEAAEVDGASKLQIFFRVVTPISLPAYASVAIIIFTQVWNEFLLALTLSTPLTTTIQVKLAEVKGSFVALYNLQMAAALIAVIIPLTFFLLLGRYFIRGILAGALKG</sequence>
<keyword evidence="3 5" id="KW-1133">Transmembrane helix</keyword>
<dbReference type="RefSeq" id="WP_315623815.1">
    <property type="nucleotide sequence ID" value="NZ_JAUHMF010000001.1"/>
</dbReference>
<dbReference type="CDD" id="cd06261">
    <property type="entry name" value="TM_PBP2"/>
    <property type="match status" value="1"/>
</dbReference>
<keyword evidence="2 5" id="KW-0812">Transmembrane</keyword>
<evidence type="ECO:0000256" key="3">
    <source>
        <dbReference type="ARBA" id="ARBA00022989"/>
    </source>
</evidence>
<organism evidence="7 8">
    <name type="scientific">Thermanaerothrix solaris</name>
    <dbReference type="NCBI Taxonomy" id="3058434"/>
    <lineage>
        <taxon>Bacteria</taxon>
        <taxon>Bacillati</taxon>
        <taxon>Chloroflexota</taxon>
        <taxon>Anaerolineae</taxon>
        <taxon>Anaerolineales</taxon>
        <taxon>Anaerolineaceae</taxon>
        <taxon>Thermanaerothrix</taxon>
    </lineage>
</organism>
<keyword evidence="5" id="KW-0813">Transport</keyword>
<dbReference type="Gene3D" id="1.10.3720.10">
    <property type="entry name" value="MetI-like"/>
    <property type="match status" value="1"/>
</dbReference>
<keyword evidence="4 5" id="KW-0472">Membrane</keyword>
<feature type="transmembrane region" description="Helical" evidence="5">
    <location>
        <begin position="77"/>
        <end position="98"/>
    </location>
</feature>
<feature type="domain" description="ABC transmembrane type-1" evidence="6">
    <location>
        <begin position="72"/>
        <end position="262"/>
    </location>
</feature>
<evidence type="ECO:0000256" key="2">
    <source>
        <dbReference type="ARBA" id="ARBA00022692"/>
    </source>
</evidence>
<evidence type="ECO:0000259" key="6">
    <source>
        <dbReference type="PROSITE" id="PS50928"/>
    </source>
</evidence>
<evidence type="ECO:0000313" key="8">
    <source>
        <dbReference type="Proteomes" id="UP001254165"/>
    </source>
</evidence>
<evidence type="ECO:0000256" key="5">
    <source>
        <dbReference type="RuleBase" id="RU363032"/>
    </source>
</evidence>
<feature type="transmembrane region" description="Helical" evidence="5">
    <location>
        <begin position="144"/>
        <end position="164"/>
    </location>
</feature>
<protein>
    <submittedName>
        <fullName evidence="7">Carbohydrate ABC transporter permease</fullName>
    </submittedName>
</protein>
<evidence type="ECO:0000256" key="1">
    <source>
        <dbReference type="ARBA" id="ARBA00004141"/>
    </source>
</evidence>
<evidence type="ECO:0000256" key="4">
    <source>
        <dbReference type="ARBA" id="ARBA00023136"/>
    </source>
</evidence>
<name>A0ABU3NJY6_9CHLR</name>
<dbReference type="PANTHER" id="PTHR43879:SF1">
    <property type="entry name" value="GLUCOSE IMPORT SYSTEM PERMEASE PROTEIN GLCU"/>
    <property type="match status" value="1"/>
</dbReference>
<comment type="similarity">
    <text evidence="5">Belongs to the binding-protein-dependent transport system permease family.</text>
</comment>
<reference evidence="7 8" key="1">
    <citation type="submission" date="2023-07" db="EMBL/GenBank/DDBJ databases">
        <title>Novel species of Thermanaerothrix with wide hydrolytic capabilities.</title>
        <authorList>
            <person name="Zayulina K.S."/>
            <person name="Podosokorskaya O.A."/>
            <person name="Elcheninov A.G."/>
        </authorList>
    </citation>
    <scope>NUCLEOTIDE SEQUENCE [LARGE SCALE GENOMIC DNA]</scope>
    <source>
        <strain evidence="7 8">4228-RoL</strain>
    </source>
</reference>
<dbReference type="InterPro" id="IPR035906">
    <property type="entry name" value="MetI-like_sf"/>
</dbReference>
<dbReference type="InterPro" id="IPR000515">
    <property type="entry name" value="MetI-like"/>
</dbReference>
<dbReference type="EMBL" id="JAUHMF010000001">
    <property type="protein sequence ID" value="MDT8897165.1"/>
    <property type="molecule type" value="Genomic_DNA"/>
</dbReference>
<dbReference type="PANTHER" id="PTHR43879">
    <property type="entry name" value="ABC TRANSPORTER PERMEASE PROTEIN"/>
    <property type="match status" value="1"/>
</dbReference>
<gene>
    <name evidence="7" type="ORF">QYE77_02720</name>
</gene>
<feature type="transmembrane region" description="Helical" evidence="5">
    <location>
        <begin position="107"/>
        <end position="132"/>
    </location>
</feature>
<dbReference type="Proteomes" id="UP001254165">
    <property type="component" value="Unassembled WGS sequence"/>
</dbReference>
<accession>A0ABU3NJY6</accession>